<accession>A0A4R3NA70</accession>
<dbReference type="PANTHER" id="PTHR41247">
    <property type="entry name" value="HTH-TYPE TRANSCRIPTIONAL REPRESSOR YCNK"/>
    <property type="match status" value="1"/>
</dbReference>
<sequence>MKRKLILFIASLTVFMVLASCGSEEEYQPEELTDVDRCEVCNMAVPHDHNATQIVLKDGKALKFDDIGCLNEWITENGTDDVGAQFVRDYHTEEWINLEEATFVYDKDFKTPMAYGIFSFKNADDAEKFLDEQGTGKLMTPDDLADHHWERNMEMMKQMKEMMKDNEHNHDHSSENDDEEEHAENDEQ</sequence>
<dbReference type="Proteomes" id="UP000294650">
    <property type="component" value="Unassembled WGS sequence"/>
</dbReference>
<dbReference type="EMBL" id="SMAN01000002">
    <property type="protein sequence ID" value="TCT26332.1"/>
    <property type="molecule type" value="Genomic_DNA"/>
</dbReference>
<feature type="signal peptide" evidence="2">
    <location>
        <begin position="1"/>
        <end position="19"/>
    </location>
</feature>
<feature type="compositionally biased region" description="Basic and acidic residues" evidence="1">
    <location>
        <begin position="162"/>
        <end position="175"/>
    </location>
</feature>
<organism evidence="3 4">
    <name type="scientific">Melghiribacillus thermohalophilus</name>
    <dbReference type="NCBI Taxonomy" id="1324956"/>
    <lineage>
        <taxon>Bacteria</taxon>
        <taxon>Bacillati</taxon>
        <taxon>Bacillota</taxon>
        <taxon>Bacilli</taxon>
        <taxon>Bacillales</taxon>
        <taxon>Bacillaceae</taxon>
        <taxon>Melghiribacillus</taxon>
    </lineage>
</organism>
<dbReference type="SUPFAM" id="SSF160387">
    <property type="entry name" value="NosL/MerB-like"/>
    <property type="match status" value="1"/>
</dbReference>
<comment type="caution">
    <text evidence="3">The sequence shown here is derived from an EMBL/GenBank/DDBJ whole genome shotgun (WGS) entry which is preliminary data.</text>
</comment>
<proteinExistence type="predicted"/>
<dbReference type="InterPro" id="IPR008719">
    <property type="entry name" value="N2O_reductase_NosL"/>
</dbReference>
<feature type="chain" id="PRO_5021022871" evidence="2">
    <location>
        <begin position="20"/>
        <end position="188"/>
    </location>
</feature>
<feature type="region of interest" description="Disordered" evidence="1">
    <location>
        <begin position="162"/>
        <end position="188"/>
    </location>
</feature>
<gene>
    <name evidence="3" type="ORF">EDD68_10233</name>
</gene>
<feature type="compositionally biased region" description="Acidic residues" evidence="1">
    <location>
        <begin position="176"/>
        <end position="188"/>
    </location>
</feature>
<keyword evidence="4" id="KW-1185">Reference proteome</keyword>
<dbReference type="AlphaFoldDB" id="A0A4R3NA70"/>
<dbReference type="PROSITE" id="PS51257">
    <property type="entry name" value="PROKAR_LIPOPROTEIN"/>
    <property type="match status" value="1"/>
</dbReference>
<reference evidence="3 4" key="1">
    <citation type="submission" date="2019-03" db="EMBL/GenBank/DDBJ databases">
        <title>Genomic Encyclopedia of Type Strains, Phase IV (KMG-IV): sequencing the most valuable type-strain genomes for metagenomic binning, comparative biology and taxonomic classification.</title>
        <authorList>
            <person name="Goeker M."/>
        </authorList>
    </citation>
    <scope>NUCLEOTIDE SEQUENCE [LARGE SCALE GENOMIC DNA]</scope>
    <source>
        <strain evidence="3 4">DSM 25894</strain>
    </source>
</reference>
<evidence type="ECO:0000256" key="1">
    <source>
        <dbReference type="SAM" id="MobiDB-lite"/>
    </source>
</evidence>
<dbReference type="OrthoDB" id="9792749at2"/>
<evidence type="ECO:0000256" key="2">
    <source>
        <dbReference type="SAM" id="SignalP"/>
    </source>
</evidence>
<name>A0A4R3NA70_9BACI</name>
<dbReference type="RefSeq" id="WP_132370701.1">
    <property type="nucleotide sequence ID" value="NZ_SMAN01000002.1"/>
</dbReference>
<dbReference type="Gene3D" id="3.30.70.2050">
    <property type="match status" value="1"/>
</dbReference>
<dbReference type="Pfam" id="PF05573">
    <property type="entry name" value="NosL"/>
    <property type="match status" value="1"/>
</dbReference>
<keyword evidence="2" id="KW-0732">Signal</keyword>
<dbReference type="PANTHER" id="PTHR41247:SF1">
    <property type="entry name" value="HTH-TYPE TRANSCRIPTIONAL REPRESSOR YCNK"/>
    <property type="match status" value="1"/>
</dbReference>
<evidence type="ECO:0000313" key="4">
    <source>
        <dbReference type="Proteomes" id="UP000294650"/>
    </source>
</evidence>
<evidence type="ECO:0000313" key="3">
    <source>
        <dbReference type="EMBL" id="TCT26332.1"/>
    </source>
</evidence>
<protein>
    <submittedName>
        <fullName evidence="3">Copper chaperone NosL</fullName>
    </submittedName>
</protein>